<accession>A0ABS3BLI4</accession>
<dbReference type="Pfam" id="PF00534">
    <property type="entry name" value="Glycos_transf_1"/>
    <property type="match status" value="1"/>
</dbReference>
<evidence type="ECO:0000259" key="1">
    <source>
        <dbReference type="Pfam" id="PF00534"/>
    </source>
</evidence>
<feature type="domain" description="Glycosyl transferase family 1" evidence="1">
    <location>
        <begin position="185"/>
        <end position="352"/>
    </location>
</feature>
<dbReference type="InterPro" id="IPR050194">
    <property type="entry name" value="Glycosyltransferase_grp1"/>
</dbReference>
<evidence type="ECO:0000313" key="4">
    <source>
        <dbReference type="Proteomes" id="UP000664698"/>
    </source>
</evidence>
<feature type="domain" description="Glycosyltransferase subfamily 4-like N-terminal" evidence="2">
    <location>
        <begin position="17"/>
        <end position="179"/>
    </location>
</feature>
<reference evidence="3 4" key="1">
    <citation type="submission" date="2021-03" db="EMBL/GenBank/DDBJ databases">
        <title>novel species isolated from a fishpond in China.</title>
        <authorList>
            <person name="Lu H."/>
            <person name="Cai Z."/>
        </authorList>
    </citation>
    <scope>NUCLEOTIDE SEQUENCE [LARGE SCALE GENOMIC DNA]</scope>
    <source>
        <strain evidence="3 4">JCM 31546</strain>
    </source>
</reference>
<evidence type="ECO:0000313" key="3">
    <source>
        <dbReference type="EMBL" id="MBN7799910.1"/>
    </source>
</evidence>
<protein>
    <submittedName>
        <fullName evidence="3">Glycosyltransferase family 4 protein</fullName>
    </submittedName>
</protein>
<dbReference type="InterPro" id="IPR001296">
    <property type="entry name" value="Glyco_trans_1"/>
</dbReference>
<gene>
    <name evidence="3" type="ORF">J0A67_03510</name>
</gene>
<dbReference type="Pfam" id="PF13439">
    <property type="entry name" value="Glyco_transf_4"/>
    <property type="match status" value="1"/>
</dbReference>
<comment type="caution">
    <text evidence="3">The sequence shown here is derived from an EMBL/GenBank/DDBJ whole genome shotgun (WGS) entry which is preliminary data.</text>
</comment>
<dbReference type="InterPro" id="IPR028098">
    <property type="entry name" value="Glyco_trans_4-like_N"/>
</dbReference>
<proteinExistence type="predicted"/>
<dbReference type="EMBL" id="JAFKCW010000001">
    <property type="protein sequence ID" value="MBN7799910.1"/>
    <property type="molecule type" value="Genomic_DNA"/>
</dbReference>
<dbReference type="PANTHER" id="PTHR45947:SF3">
    <property type="entry name" value="SULFOQUINOVOSYL TRANSFERASE SQD2"/>
    <property type="match status" value="1"/>
</dbReference>
<name>A0ABS3BLI4_9BACT</name>
<dbReference type="Proteomes" id="UP000664698">
    <property type="component" value="Unassembled WGS sequence"/>
</dbReference>
<keyword evidence="4" id="KW-1185">Reference proteome</keyword>
<dbReference type="RefSeq" id="WP_206567882.1">
    <property type="nucleotide sequence ID" value="NZ_JAFKCW010000001.1"/>
</dbReference>
<dbReference type="Gene3D" id="3.40.50.2000">
    <property type="entry name" value="Glycogen Phosphorylase B"/>
    <property type="match status" value="2"/>
</dbReference>
<dbReference type="CDD" id="cd03801">
    <property type="entry name" value="GT4_PimA-like"/>
    <property type="match status" value="1"/>
</dbReference>
<evidence type="ECO:0000259" key="2">
    <source>
        <dbReference type="Pfam" id="PF13439"/>
    </source>
</evidence>
<sequence length="377" mass="42526">MKLCFLSHEYPKHGLNPGGIGIFLKTLAPELVRFGNKVTVLGANNSNSYEEYWDQGVRVIRIPNPKIPVVNWWVLSRRLKKKIIEIAPDIVEGSELSFAFLSKIPGAKKVIRLHGGHHFFAEAEERKIDAWKGYQEKRSFKNADAFIAISDYVRNHTSSMLSFHGKPVVLIRNIVDTNRFYFSPKSSNPNPRSLIFLGTVCEKKGVGNLVKAIDLVRAAYPEVHLGIYGRDWEFPDGRSYKALIRNQIRGDLEKHISIHDAIPHDQVPGIYRSAEICIFPSFMETQGLVAPEAMAMGKIVIFTNKGPGPETIQHGVNGYLCDPHDVHSIVEAIEEAFESSDRKEELAGAARARVLDLFGIEKNLDENIRFYRKILHG</sequence>
<dbReference type="SUPFAM" id="SSF53756">
    <property type="entry name" value="UDP-Glycosyltransferase/glycogen phosphorylase"/>
    <property type="match status" value="1"/>
</dbReference>
<dbReference type="PANTHER" id="PTHR45947">
    <property type="entry name" value="SULFOQUINOVOSYL TRANSFERASE SQD2"/>
    <property type="match status" value="1"/>
</dbReference>
<organism evidence="3 4">
    <name type="scientific">Algoriphagus aestuariicola</name>
    <dbReference type="NCBI Taxonomy" id="1852016"/>
    <lineage>
        <taxon>Bacteria</taxon>
        <taxon>Pseudomonadati</taxon>
        <taxon>Bacteroidota</taxon>
        <taxon>Cytophagia</taxon>
        <taxon>Cytophagales</taxon>
        <taxon>Cyclobacteriaceae</taxon>
        <taxon>Algoriphagus</taxon>
    </lineage>
</organism>